<name>A0A084JLY7_9FIRM</name>
<gene>
    <name evidence="4" type="ORF">IO98_12630</name>
</gene>
<keyword evidence="1 2" id="KW-0238">DNA-binding</keyword>
<evidence type="ECO:0000256" key="2">
    <source>
        <dbReference type="PROSITE-ProRule" id="PRU00335"/>
    </source>
</evidence>
<dbReference type="PROSITE" id="PS50977">
    <property type="entry name" value="HTH_TETR_2"/>
    <property type="match status" value="1"/>
</dbReference>
<dbReference type="Proteomes" id="UP000028525">
    <property type="component" value="Unassembled WGS sequence"/>
</dbReference>
<evidence type="ECO:0000259" key="3">
    <source>
        <dbReference type="PROSITE" id="PS50977"/>
    </source>
</evidence>
<accession>A0A084JLY7</accession>
<dbReference type="InterPro" id="IPR050624">
    <property type="entry name" value="HTH-type_Tx_Regulator"/>
</dbReference>
<dbReference type="PANTHER" id="PTHR43479:SF11">
    <property type="entry name" value="ACREF_ENVCD OPERON REPRESSOR-RELATED"/>
    <property type="match status" value="1"/>
</dbReference>
<dbReference type="RefSeq" id="WP_038281402.1">
    <property type="nucleotide sequence ID" value="NZ_JPME01000014.1"/>
</dbReference>
<dbReference type="Pfam" id="PF00440">
    <property type="entry name" value="TetR_N"/>
    <property type="match status" value="1"/>
</dbReference>
<feature type="domain" description="HTH tetR-type" evidence="3">
    <location>
        <begin position="11"/>
        <end position="71"/>
    </location>
</feature>
<dbReference type="Gene3D" id="1.10.357.10">
    <property type="entry name" value="Tetracycline Repressor, domain 2"/>
    <property type="match status" value="1"/>
</dbReference>
<dbReference type="InterPro" id="IPR009057">
    <property type="entry name" value="Homeodomain-like_sf"/>
</dbReference>
<evidence type="ECO:0000256" key="1">
    <source>
        <dbReference type="ARBA" id="ARBA00023125"/>
    </source>
</evidence>
<dbReference type="EMBL" id="JPME01000014">
    <property type="protein sequence ID" value="KEZ89971.1"/>
    <property type="molecule type" value="Genomic_DNA"/>
</dbReference>
<dbReference type="AlphaFoldDB" id="A0A084JLY7"/>
<dbReference type="GO" id="GO:0003677">
    <property type="term" value="F:DNA binding"/>
    <property type="evidence" value="ECO:0007669"/>
    <property type="project" value="UniProtKB-UniRule"/>
</dbReference>
<organism evidence="4 5">
    <name type="scientific">Lacrimispora celerecrescens</name>
    <dbReference type="NCBI Taxonomy" id="29354"/>
    <lineage>
        <taxon>Bacteria</taxon>
        <taxon>Bacillati</taxon>
        <taxon>Bacillota</taxon>
        <taxon>Clostridia</taxon>
        <taxon>Lachnospirales</taxon>
        <taxon>Lachnospiraceae</taxon>
        <taxon>Lacrimispora</taxon>
    </lineage>
</organism>
<dbReference type="Pfam" id="PF17924">
    <property type="entry name" value="TetR_C_19"/>
    <property type="match status" value="1"/>
</dbReference>
<reference evidence="4 5" key="1">
    <citation type="submission" date="2014-07" db="EMBL/GenBank/DDBJ databases">
        <title>Draft genome of Clostridium celerecrescens 152B isolated from sediments associated with methane hydrate from Krishna Godavari basin.</title>
        <authorList>
            <person name="Honkalas V.S."/>
            <person name="Dabir A.P."/>
            <person name="Arora P."/>
            <person name="Dhakephalkar P.K."/>
        </authorList>
    </citation>
    <scope>NUCLEOTIDE SEQUENCE [LARGE SCALE GENOMIC DNA]</scope>
    <source>
        <strain evidence="4 5">152B</strain>
    </source>
</reference>
<evidence type="ECO:0000313" key="4">
    <source>
        <dbReference type="EMBL" id="KEZ89971.1"/>
    </source>
</evidence>
<dbReference type="InterPro" id="IPR001647">
    <property type="entry name" value="HTH_TetR"/>
</dbReference>
<dbReference type="SUPFAM" id="SSF46689">
    <property type="entry name" value="Homeodomain-like"/>
    <property type="match status" value="1"/>
</dbReference>
<dbReference type="PRINTS" id="PR00455">
    <property type="entry name" value="HTHTETR"/>
</dbReference>
<evidence type="ECO:0000313" key="5">
    <source>
        <dbReference type="Proteomes" id="UP000028525"/>
    </source>
</evidence>
<dbReference type="PANTHER" id="PTHR43479">
    <property type="entry name" value="ACREF/ENVCD OPERON REPRESSOR-RELATED"/>
    <property type="match status" value="1"/>
</dbReference>
<proteinExistence type="predicted"/>
<comment type="caution">
    <text evidence="4">The sequence shown here is derived from an EMBL/GenBank/DDBJ whole genome shotgun (WGS) entry which is preliminary data.</text>
</comment>
<dbReference type="STRING" id="29354.IO98_12630"/>
<protein>
    <recommendedName>
        <fullName evidence="3">HTH tetR-type domain-containing protein</fullName>
    </recommendedName>
</protein>
<keyword evidence="5" id="KW-1185">Reference proteome</keyword>
<sequence>MPTERFYNLPAGKKKAICDAAVEEFTRVPFEKASINKIIQAAGISRGSFYTYFEDKRDVLRYIFEDATKNFQNSWVEYAEKNNGDLWKTAEMFLQYSIANAKDNVLQLVKNIADSETMFGATHQLCKENSKNQQELQELMYQAIDTSDFKDQSIETFGKLVSMIFLELAHCMGWYYHHREDEEKIKKIFLEKLEILQYGIRNQTLQS</sequence>
<feature type="DNA-binding region" description="H-T-H motif" evidence="2">
    <location>
        <begin position="34"/>
        <end position="53"/>
    </location>
</feature>
<dbReference type="OrthoDB" id="9812484at2"/>